<proteinExistence type="predicted"/>
<keyword evidence="2" id="KW-1185">Reference proteome</keyword>
<dbReference type="Proteomes" id="UP000306790">
    <property type="component" value="Unassembled WGS sequence"/>
</dbReference>
<gene>
    <name evidence="1" type="ORF">DJ535_08185</name>
</gene>
<comment type="caution">
    <text evidence="1">The sequence shown here is derived from an EMBL/GenBank/DDBJ whole genome shotgun (WGS) entry which is preliminary data.</text>
</comment>
<dbReference type="EMBL" id="QFVP01000003">
    <property type="protein sequence ID" value="THE40787.1"/>
    <property type="molecule type" value="Genomic_DNA"/>
</dbReference>
<reference evidence="1 2" key="1">
    <citation type="submission" date="2018-05" db="EMBL/GenBank/DDBJ databases">
        <title>Isolation and genomic analyses of lactose-positive bacteria from faecal samples of preterm neonates.</title>
        <authorList>
            <person name="Chen Y."/>
            <person name="Brook T.C."/>
            <person name="O'Neill I."/>
            <person name="Soe C.Z."/>
            <person name="Hall L.J."/>
            <person name="Hoyles L."/>
        </authorList>
    </citation>
    <scope>NUCLEOTIDE SEQUENCE [LARGE SCALE GENOMIC DNA]</scope>
    <source>
        <strain evidence="1 2">P080C CL</strain>
    </source>
</reference>
<dbReference type="InterPro" id="IPR001005">
    <property type="entry name" value="SANT/Myb"/>
</dbReference>
<evidence type="ECO:0000313" key="1">
    <source>
        <dbReference type="EMBL" id="THE40787.1"/>
    </source>
</evidence>
<accession>A0ABY2PYI5</accession>
<sequence>MPEKTRRGRNHLSPWTVKEMSSLENKYGKFSAQDIGDTLGRSAGAVRGVARKLGLSTPRPPVWTEEELALIRVNYYKGIMFVHSLLPGRTIYAIRIQASLMGVTNASWGDEELRYLEAHHGSVPIARIAASLGRSAKGVADMDRKMGLAKRPETINVPWSEQVLEILWAHYGSGAWITRVQALLPGRTKGAIGVQANKMGIRESQNWSPEEIEILREYYPYPGSEIAKKLPHRTVAAIKTQASRLKIKKFHNRNVIFDSSVKEVDE</sequence>
<evidence type="ECO:0000313" key="2">
    <source>
        <dbReference type="Proteomes" id="UP000306790"/>
    </source>
</evidence>
<dbReference type="CDD" id="cd00167">
    <property type="entry name" value="SANT"/>
    <property type="match status" value="1"/>
</dbReference>
<organism evidence="1 2">
    <name type="scientific">Citrobacter murliniae</name>
    <dbReference type="NCBI Taxonomy" id="67829"/>
    <lineage>
        <taxon>Bacteria</taxon>
        <taxon>Pseudomonadati</taxon>
        <taxon>Pseudomonadota</taxon>
        <taxon>Gammaproteobacteria</taxon>
        <taxon>Enterobacterales</taxon>
        <taxon>Enterobacteriaceae</taxon>
        <taxon>Citrobacter</taxon>
        <taxon>Citrobacter freundii complex</taxon>
    </lineage>
</organism>
<protein>
    <submittedName>
        <fullName evidence="1">Uncharacterized protein</fullName>
    </submittedName>
</protein>
<name>A0ABY2PYI5_9ENTR</name>